<dbReference type="Pfam" id="PF13643">
    <property type="entry name" value="DUF4145"/>
    <property type="match status" value="1"/>
</dbReference>
<sequence>MTTTSNFTFLESEFPILYNIGISAEYNLHQDPATCLWKIRGFGERVTEILFKEHALKFPTENNFANRLRLLGFEGVLPQAVKDLFYHIRTKGNKATHNLDGTYQEAKEALVAV</sequence>
<accession>A0A1G7P4Z9</accession>
<protein>
    <recommendedName>
        <fullName evidence="1">DUF4145 domain-containing protein</fullName>
    </recommendedName>
</protein>
<dbReference type="OrthoDB" id="9759819at2"/>
<dbReference type="STRING" id="659014.SAMN04487996_112260"/>
<dbReference type="Proteomes" id="UP000198748">
    <property type="component" value="Unassembled WGS sequence"/>
</dbReference>
<dbReference type="InterPro" id="IPR025285">
    <property type="entry name" value="DUF4145"/>
</dbReference>
<evidence type="ECO:0000313" key="2">
    <source>
        <dbReference type="EMBL" id="SDF81378.1"/>
    </source>
</evidence>
<organism evidence="2 3">
    <name type="scientific">Dyadobacter soli</name>
    <dbReference type="NCBI Taxonomy" id="659014"/>
    <lineage>
        <taxon>Bacteria</taxon>
        <taxon>Pseudomonadati</taxon>
        <taxon>Bacteroidota</taxon>
        <taxon>Cytophagia</taxon>
        <taxon>Cytophagales</taxon>
        <taxon>Spirosomataceae</taxon>
        <taxon>Dyadobacter</taxon>
    </lineage>
</organism>
<keyword evidence="3" id="KW-1185">Reference proteome</keyword>
<proteinExistence type="predicted"/>
<feature type="domain" description="DUF4145" evidence="1">
    <location>
        <begin position="29"/>
        <end position="107"/>
    </location>
</feature>
<reference evidence="3" key="1">
    <citation type="submission" date="2016-10" db="EMBL/GenBank/DDBJ databases">
        <authorList>
            <person name="Varghese N."/>
            <person name="Submissions S."/>
        </authorList>
    </citation>
    <scope>NUCLEOTIDE SEQUENCE [LARGE SCALE GENOMIC DNA]</scope>
    <source>
        <strain evidence="3">DSM 25329</strain>
    </source>
</reference>
<dbReference type="AlphaFoldDB" id="A0A1G7P4Z9"/>
<name>A0A1G7P4Z9_9BACT</name>
<dbReference type="EMBL" id="FNAN01000012">
    <property type="protein sequence ID" value="SDF81378.1"/>
    <property type="molecule type" value="Genomic_DNA"/>
</dbReference>
<evidence type="ECO:0000313" key="3">
    <source>
        <dbReference type="Proteomes" id="UP000198748"/>
    </source>
</evidence>
<dbReference type="RefSeq" id="WP_090154305.1">
    <property type="nucleotide sequence ID" value="NZ_FNAN01000012.1"/>
</dbReference>
<gene>
    <name evidence="2" type="ORF">SAMN04487996_112260</name>
</gene>
<evidence type="ECO:0000259" key="1">
    <source>
        <dbReference type="Pfam" id="PF13643"/>
    </source>
</evidence>